<feature type="region of interest" description="Disordered" evidence="1">
    <location>
        <begin position="185"/>
        <end position="248"/>
    </location>
</feature>
<keyword evidence="3" id="KW-1185">Reference proteome</keyword>
<comment type="caution">
    <text evidence="2">The sequence shown here is derived from an EMBL/GenBank/DDBJ whole genome shotgun (WGS) entry which is preliminary data.</text>
</comment>
<reference evidence="2 3" key="1">
    <citation type="submission" date="2019-05" db="EMBL/GenBank/DDBJ databases">
        <title>Emergence of the Ug99 lineage of the wheat stem rust pathogen through somatic hybridization.</title>
        <authorList>
            <person name="Li F."/>
            <person name="Upadhyaya N.M."/>
            <person name="Sperschneider J."/>
            <person name="Matny O."/>
            <person name="Nguyen-Phuc H."/>
            <person name="Mago R."/>
            <person name="Raley C."/>
            <person name="Miller M.E."/>
            <person name="Silverstein K.A.T."/>
            <person name="Henningsen E."/>
            <person name="Hirsch C.D."/>
            <person name="Visser B."/>
            <person name="Pretorius Z.A."/>
            <person name="Steffenson B.J."/>
            <person name="Schwessinger B."/>
            <person name="Dodds P.N."/>
            <person name="Figueroa M."/>
        </authorList>
    </citation>
    <scope>NUCLEOTIDE SEQUENCE [LARGE SCALE GENOMIC DNA]</scope>
    <source>
        <strain evidence="2">21-0</strain>
    </source>
</reference>
<evidence type="ECO:0000313" key="2">
    <source>
        <dbReference type="EMBL" id="KAA1071692.1"/>
    </source>
</evidence>
<gene>
    <name evidence="2" type="ORF">PGT21_016508</name>
</gene>
<dbReference type="AlphaFoldDB" id="A0A5B0M4H4"/>
<feature type="compositionally biased region" description="Basic and acidic residues" evidence="1">
    <location>
        <begin position="103"/>
        <end position="113"/>
    </location>
</feature>
<feature type="compositionally biased region" description="Polar residues" evidence="1">
    <location>
        <begin position="25"/>
        <end position="53"/>
    </location>
</feature>
<sequence>MEVEVLPPTVTKTKPSQIKKAYKQKVTTKTTASESTADTPRNPPTDLSSVQTLSTRHQCLSGDFAPLLHIKPKLFIIPNIESNNNEDSHQCKKRRNHPYNLRQRSEPRIDSRFKGNKPLDGAVVDGDSETSGNTSSSVQGEKQLLDESGVSKYSNTSANRSSSLQVLVKQQAPINSKCKGKKRLIEEPLAGDSETNSNTSIRSGIPVQIECSSDARPRKIPRNQLSKKKGNTSMAISDQNIPKDPYNL</sequence>
<evidence type="ECO:0000256" key="1">
    <source>
        <dbReference type="SAM" id="MobiDB-lite"/>
    </source>
</evidence>
<accession>A0A5B0M4H4</accession>
<dbReference type="EMBL" id="VSWC01000170">
    <property type="protein sequence ID" value="KAA1071692.1"/>
    <property type="molecule type" value="Genomic_DNA"/>
</dbReference>
<organism evidence="2 3">
    <name type="scientific">Puccinia graminis f. sp. tritici</name>
    <dbReference type="NCBI Taxonomy" id="56615"/>
    <lineage>
        <taxon>Eukaryota</taxon>
        <taxon>Fungi</taxon>
        <taxon>Dikarya</taxon>
        <taxon>Basidiomycota</taxon>
        <taxon>Pucciniomycotina</taxon>
        <taxon>Pucciniomycetes</taxon>
        <taxon>Pucciniales</taxon>
        <taxon>Pucciniaceae</taxon>
        <taxon>Puccinia</taxon>
    </lineage>
</organism>
<feature type="compositionally biased region" description="Polar residues" evidence="1">
    <location>
        <begin position="129"/>
        <end position="140"/>
    </location>
</feature>
<feature type="region of interest" description="Disordered" evidence="1">
    <location>
        <begin position="1"/>
        <end position="53"/>
    </location>
</feature>
<feature type="compositionally biased region" description="Polar residues" evidence="1">
    <location>
        <begin position="193"/>
        <end position="202"/>
    </location>
</feature>
<feature type="compositionally biased region" description="Basic residues" evidence="1">
    <location>
        <begin position="218"/>
        <end position="230"/>
    </location>
</feature>
<evidence type="ECO:0000313" key="3">
    <source>
        <dbReference type="Proteomes" id="UP000324748"/>
    </source>
</evidence>
<feature type="compositionally biased region" description="Polar residues" evidence="1">
    <location>
        <begin position="151"/>
        <end position="164"/>
    </location>
</feature>
<feature type="region of interest" description="Disordered" evidence="1">
    <location>
        <begin position="81"/>
        <end position="164"/>
    </location>
</feature>
<feature type="compositionally biased region" description="Polar residues" evidence="1">
    <location>
        <begin position="231"/>
        <end position="240"/>
    </location>
</feature>
<name>A0A5B0M4H4_PUCGR</name>
<protein>
    <submittedName>
        <fullName evidence="2">Uncharacterized protein</fullName>
    </submittedName>
</protein>
<proteinExistence type="predicted"/>
<dbReference type="Proteomes" id="UP000324748">
    <property type="component" value="Unassembled WGS sequence"/>
</dbReference>